<accession>A0A0M2H998</accession>
<name>A0A0M2H998_9MICO</name>
<dbReference type="RefSeq" id="WP_045274917.1">
    <property type="nucleotide sequence ID" value="NZ_BAAAUP010000003.1"/>
</dbReference>
<reference evidence="2 3" key="1">
    <citation type="submission" date="2015-02" db="EMBL/GenBank/DDBJ databases">
        <title>Draft genome sequences of ten Microbacterium spp. with emphasis on heavy metal contaminated environments.</title>
        <authorList>
            <person name="Corretto E."/>
        </authorList>
    </citation>
    <scope>NUCLEOTIDE SEQUENCE [LARGE SCALE GENOMIC DNA]</scope>
    <source>
        <strain evidence="2 3">DSM 12510</strain>
    </source>
</reference>
<evidence type="ECO:0000313" key="2">
    <source>
        <dbReference type="EMBL" id="KJL42981.1"/>
    </source>
</evidence>
<gene>
    <name evidence="2" type="ORF">RS81_00945</name>
</gene>
<dbReference type="AlphaFoldDB" id="A0A0M2H998"/>
<dbReference type="InterPro" id="IPR057204">
    <property type="entry name" value="DUF7882"/>
</dbReference>
<dbReference type="Proteomes" id="UP000033956">
    <property type="component" value="Unassembled WGS sequence"/>
</dbReference>
<evidence type="ECO:0000259" key="1">
    <source>
        <dbReference type="Pfam" id="PF25355"/>
    </source>
</evidence>
<dbReference type="Pfam" id="PF25355">
    <property type="entry name" value="DUF7882"/>
    <property type="match status" value="1"/>
</dbReference>
<dbReference type="OrthoDB" id="5123855at2"/>
<proteinExistence type="predicted"/>
<keyword evidence="3" id="KW-1185">Reference proteome</keyword>
<sequence length="104" mass="11357">MGTLTYDSKLTVALDDRVLAHLQAVIWSKLRRGEQFAFTWTDPMRSGLGRTSVWLSPHIPLAFEYFGSRAPRLNPAWIDALTKSANSPGGLTLVAEPEGGDGVT</sequence>
<organism evidence="2 3">
    <name type="scientific">Microbacterium terrae</name>
    <dbReference type="NCBI Taxonomy" id="69369"/>
    <lineage>
        <taxon>Bacteria</taxon>
        <taxon>Bacillati</taxon>
        <taxon>Actinomycetota</taxon>
        <taxon>Actinomycetes</taxon>
        <taxon>Micrococcales</taxon>
        <taxon>Microbacteriaceae</taxon>
        <taxon>Microbacterium</taxon>
    </lineage>
</organism>
<comment type="caution">
    <text evidence="2">The sequence shown here is derived from an EMBL/GenBank/DDBJ whole genome shotgun (WGS) entry which is preliminary data.</text>
</comment>
<protein>
    <recommendedName>
        <fullName evidence="1">DUF7882 domain-containing protein</fullName>
    </recommendedName>
</protein>
<dbReference type="EMBL" id="JYIZ01000039">
    <property type="protein sequence ID" value="KJL42981.1"/>
    <property type="molecule type" value="Genomic_DNA"/>
</dbReference>
<dbReference type="STRING" id="92835.RS81_00945"/>
<feature type="domain" description="DUF7882" evidence="1">
    <location>
        <begin position="1"/>
        <end position="96"/>
    </location>
</feature>
<evidence type="ECO:0000313" key="3">
    <source>
        <dbReference type="Proteomes" id="UP000033956"/>
    </source>
</evidence>
<dbReference type="PATRIC" id="fig|92835.4.peg.964"/>